<organism evidence="1 2">
    <name type="scientific">Bellilinea caldifistulae</name>
    <dbReference type="NCBI Taxonomy" id="360411"/>
    <lineage>
        <taxon>Bacteria</taxon>
        <taxon>Bacillati</taxon>
        <taxon>Chloroflexota</taxon>
        <taxon>Anaerolineae</taxon>
        <taxon>Anaerolineales</taxon>
        <taxon>Anaerolineaceae</taxon>
        <taxon>Bellilinea</taxon>
    </lineage>
</organism>
<comment type="caution">
    <text evidence="1">The sequence shown here is derived from an EMBL/GenBank/DDBJ whole genome shotgun (WGS) entry which is preliminary data.</text>
</comment>
<reference evidence="1 2" key="1">
    <citation type="submission" date="2015-07" db="EMBL/GenBank/DDBJ databases">
        <title>Draft genome of Bellilinea caldifistulae DSM 17877.</title>
        <authorList>
            <person name="Hemp J."/>
            <person name="Ward L.M."/>
            <person name="Pace L.A."/>
            <person name="Fischer W.W."/>
        </authorList>
    </citation>
    <scope>NUCLEOTIDE SEQUENCE [LARGE SCALE GENOMIC DNA]</scope>
    <source>
        <strain evidence="1 2">GOMI-1</strain>
    </source>
</reference>
<evidence type="ECO:0000313" key="2">
    <source>
        <dbReference type="Proteomes" id="UP000050514"/>
    </source>
</evidence>
<dbReference type="PROSITE" id="PS51257">
    <property type="entry name" value="PROKAR_LIPOPROTEIN"/>
    <property type="match status" value="1"/>
</dbReference>
<evidence type="ECO:0000313" key="1">
    <source>
        <dbReference type="EMBL" id="KPL74517.1"/>
    </source>
</evidence>
<dbReference type="AlphaFoldDB" id="A0A0P6XZD9"/>
<protein>
    <submittedName>
        <fullName evidence="1">Uncharacterized protein</fullName>
    </submittedName>
</protein>
<accession>A0A0P6XZD9</accession>
<dbReference type="Proteomes" id="UP000050514">
    <property type="component" value="Unassembled WGS sequence"/>
</dbReference>
<dbReference type="EMBL" id="LGHJ01000017">
    <property type="protein sequence ID" value="KPL74517.1"/>
    <property type="molecule type" value="Genomic_DNA"/>
</dbReference>
<proteinExistence type="predicted"/>
<sequence length="94" mass="8985">MKTLVSACSPPAGSASLVSVGCGSLGAGVGSTTGGEVGTAVGGSNSAVGSGSGVAAGAQAEIINKIKTNQTVTCFCMVILLRLGQGFVRNGLIR</sequence>
<keyword evidence="2" id="KW-1185">Reference proteome</keyword>
<name>A0A0P6XZD9_9CHLR</name>
<gene>
    <name evidence="1" type="ORF">AC812_11995</name>
</gene>